<dbReference type="EMBL" id="JAWDGP010001001">
    <property type="protein sequence ID" value="KAK3795742.1"/>
    <property type="molecule type" value="Genomic_DNA"/>
</dbReference>
<dbReference type="Pfam" id="PF21530">
    <property type="entry name" value="Pif1_2B_dom"/>
    <property type="match status" value="1"/>
</dbReference>
<evidence type="ECO:0000259" key="1">
    <source>
        <dbReference type="Pfam" id="PF21530"/>
    </source>
</evidence>
<dbReference type="InterPro" id="IPR027417">
    <property type="entry name" value="P-loop_NTPase"/>
</dbReference>
<gene>
    <name evidence="2" type="ORF">RRG08_027300</name>
</gene>
<comment type="caution">
    <text evidence="2">The sequence shown here is derived from an EMBL/GenBank/DDBJ whole genome shotgun (WGS) entry which is preliminary data.</text>
</comment>
<dbReference type="SUPFAM" id="SSF52540">
    <property type="entry name" value="P-loop containing nucleoside triphosphate hydrolases"/>
    <property type="match status" value="1"/>
</dbReference>
<dbReference type="PANTHER" id="PTHR10492">
    <property type="match status" value="1"/>
</dbReference>
<organism evidence="2 3">
    <name type="scientific">Elysia crispata</name>
    <name type="common">lettuce slug</name>
    <dbReference type="NCBI Taxonomy" id="231223"/>
    <lineage>
        <taxon>Eukaryota</taxon>
        <taxon>Metazoa</taxon>
        <taxon>Spiralia</taxon>
        <taxon>Lophotrochozoa</taxon>
        <taxon>Mollusca</taxon>
        <taxon>Gastropoda</taxon>
        <taxon>Heterobranchia</taxon>
        <taxon>Euthyneura</taxon>
        <taxon>Panpulmonata</taxon>
        <taxon>Sacoglossa</taxon>
        <taxon>Placobranchoidea</taxon>
        <taxon>Plakobranchidae</taxon>
        <taxon>Elysia</taxon>
    </lineage>
</organism>
<accession>A0AAE1AXL2</accession>
<sequence length="319" mass="35663">MVHGPCGAFNPSFPCMSNGKCTKRYPREFIAATKTDTDGYPLYRRRHPDDGGRMTTVPARAARESVQIDNRWIVPHCPLLCKIFKAHLNVEFCSASIKDSHLWAHIMTLNLKTNKRAHLFERAILAPKNDKVSSINSSLLTTIPGDEQTFRSIDSVEEDIAVDYPMKFLNSLNPSRMPPHLLRLKIGAPVILLRNLKPPILCNGTRLMVERMMPRVIEATVVTGPGKGNNVFIPRIPLIPSDMPFQFKRLQFPINLCFAMSINKAQGQTLKVVGVNIESPCFSHGQLYVACSRVGSHDNLHVLAKDGKTVNLVYPEALL</sequence>
<evidence type="ECO:0000313" key="2">
    <source>
        <dbReference type="EMBL" id="KAK3795742.1"/>
    </source>
</evidence>
<evidence type="ECO:0000313" key="3">
    <source>
        <dbReference type="Proteomes" id="UP001283361"/>
    </source>
</evidence>
<dbReference type="AlphaFoldDB" id="A0AAE1AXL2"/>
<proteinExistence type="predicted"/>
<reference evidence="2" key="1">
    <citation type="journal article" date="2023" name="G3 (Bethesda)">
        <title>A reference genome for the long-term kleptoplast-retaining sea slug Elysia crispata morphotype clarki.</title>
        <authorList>
            <person name="Eastman K.E."/>
            <person name="Pendleton A.L."/>
            <person name="Shaikh M.A."/>
            <person name="Suttiyut T."/>
            <person name="Ogas R."/>
            <person name="Tomko P."/>
            <person name="Gavelis G."/>
            <person name="Widhalm J.R."/>
            <person name="Wisecaver J.H."/>
        </authorList>
    </citation>
    <scope>NUCLEOTIDE SEQUENCE</scope>
    <source>
        <strain evidence="2">ECLA1</strain>
    </source>
</reference>
<keyword evidence="3" id="KW-1185">Reference proteome</keyword>
<dbReference type="PANTHER" id="PTHR10492:SF57">
    <property type="entry name" value="ATP-DEPENDENT DNA HELICASE"/>
    <property type="match status" value="1"/>
</dbReference>
<dbReference type="InterPro" id="IPR049163">
    <property type="entry name" value="Pif1-like_2B_dom"/>
</dbReference>
<feature type="domain" description="DNA helicase Pif1-like 2B" evidence="1">
    <location>
        <begin position="167"/>
        <end position="210"/>
    </location>
</feature>
<dbReference type="Proteomes" id="UP001283361">
    <property type="component" value="Unassembled WGS sequence"/>
</dbReference>
<name>A0AAE1AXL2_9GAST</name>
<protein>
    <recommendedName>
        <fullName evidence="1">DNA helicase Pif1-like 2B domain-containing protein</fullName>
    </recommendedName>
</protein>